<organism evidence="2 3">
    <name type="scientific">Vibrio parahaemolyticus</name>
    <dbReference type="NCBI Taxonomy" id="670"/>
    <lineage>
        <taxon>Bacteria</taxon>
        <taxon>Pseudomonadati</taxon>
        <taxon>Pseudomonadota</taxon>
        <taxon>Gammaproteobacteria</taxon>
        <taxon>Vibrionales</taxon>
        <taxon>Vibrionaceae</taxon>
        <taxon>Vibrio</taxon>
    </lineage>
</organism>
<dbReference type="RefSeq" id="WP_366534534.1">
    <property type="nucleotide sequence ID" value="NZ_LHQV01000025.1"/>
</dbReference>
<evidence type="ECO:0000313" key="3">
    <source>
        <dbReference type="Proteomes" id="UP000191946"/>
    </source>
</evidence>
<dbReference type="AlphaFoldDB" id="A0AAX0M5N7"/>
<feature type="transmembrane region" description="Helical" evidence="1">
    <location>
        <begin position="267"/>
        <end position="292"/>
    </location>
</feature>
<keyword evidence="1" id="KW-0812">Transmembrane</keyword>
<proteinExistence type="predicted"/>
<keyword evidence="1" id="KW-0472">Membrane</keyword>
<reference evidence="2 3" key="1">
    <citation type="submission" date="2015-08" db="EMBL/GenBank/DDBJ databases">
        <title>Draft Genome Sequences of Vibrio parahaemolyticus Strains.</title>
        <authorList>
            <person name="Gonzalez-Escalona N."/>
            <person name="DePaola A."/>
        </authorList>
    </citation>
    <scope>NUCLEOTIDE SEQUENCE [LARGE SCALE GENOMIC DNA]</scope>
    <source>
        <strain evidence="2 3">CFSAN001621</strain>
    </source>
</reference>
<comment type="caution">
    <text evidence="2">The sequence shown here is derived from an EMBL/GenBank/DDBJ whole genome shotgun (WGS) entry which is preliminary data.</text>
</comment>
<keyword evidence="3" id="KW-1185">Reference proteome</keyword>
<evidence type="ECO:0000256" key="1">
    <source>
        <dbReference type="SAM" id="Phobius"/>
    </source>
</evidence>
<evidence type="ECO:0000313" key="2">
    <source>
        <dbReference type="EMBL" id="OQJ96452.1"/>
    </source>
</evidence>
<protein>
    <submittedName>
        <fullName evidence="2">Uncharacterized protein</fullName>
    </submittedName>
</protein>
<dbReference type="Proteomes" id="UP000191946">
    <property type="component" value="Unassembled WGS sequence"/>
</dbReference>
<gene>
    <name evidence="2" type="ORF">AKG60_24520</name>
</gene>
<sequence length="295" mass="33791">MMSILNNIKDKKQERLDSAVVTIDGVTVHVYGILHGITGGPNLDYVKAVNETIKSAPGVKYCEKSMKQMYEGLDFDVNDWMVFKPKEAFNFAFRSMIHPRFIYSLIKTSITEKTTKSHRFGIHGIYSVNDVASSLKFHSVAPEIRRELCGFPSPEEYMKLNVLRREGAFNKRMRFADPDWIWLEYIEPNACIPLRSIHMIEYVVAHCKSKGQDTASLFVGEIHNSDVDWYVANRDKLPEWLVDYASSIRKTAQKAAIEQSFVFKKKAAYYTCLFAGVSCAMLPYLAVILWILSCR</sequence>
<dbReference type="EMBL" id="LHQV01000025">
    <property type="protein sequence ID" value="OQJ96452.1"/>
    <property type="molecule type" value="Genomic_DNA"/>
</dbReference>
<accession>A0AAX0M5N7</accession>
<name>A0AAX0M5N7_VIBPH</name>
<keyword evidence="1" id="KW-1133">Transmembrane helix</keyword>